<keyword evidence="4" id="KW-1185">Reference proteome</keyword>
<dbReference type="STRING" id="126673.AWC01_13190"/>
<dbReference type="Proteomes" id="UP000193564">
    <property type="component" value="Unassembled WGS sequence"/>
</dbReference>
<dbReference type="Proteomes" id="UP000467201">
    <property type="component" value="Chromosome"/>
</dbReference>
<dbReference type="SMART" id="SM00382">
    <property type="entry name" value="AAA"/>
    <property type="match status" value="1"/>
</dbReference>
<dbReference type="KEGG" id="mdr:MDOR_10180"/>
<dbReference type="Gene3D" id="3.40.50.300">
    <property type="entry name" value="P-loop containing nucleotide triphosphate hydrolases"/>
    <property type="match status" value="1"/>
</dbReference>
<dbReference type="EMBL" id="LQOS01000035">
    <property type="protein sequence ID" value="ORV39300.1"/>
    <property type="molecule type" value="Genomic_DNA"/>
</dbReference>
<evidence type="ECO:0000313" key="2">
    <source>
        <dbReference type="EMBL" id="BBZ06849.1"/>
    </source>
</evidence>
<dbReference type="Pfam" id="PF13401">
    <property type="entry name" value="AAA_22"/>
    <property type="match status" value="1"/>
</dbReference>
<dbReference type="PANTHER" id="PTHR35894:SF1">
    <property type="entry name" value="PHOSPHORIBULOKINASE _ URIDINE KINASE FAMILY"/>
    <property type="match status" value="1"/>
</dbReference>
<dbReference type="InterPro" id="IPR049945">
    <property type="entry name" value="AAA_22"/>
</dbReference>
<reference evidence="2 5" key="2">
    <citation type="journal article" date="2019" name="Emerg. Microbes Infect.">
        <title>Comprehensive subspecies identification of 175 nontuberculous mycobacteria species based on 7547 genomic profiles.</title>
        <authorList>
            <person name="Matsumoto Y."/>
            <person name="Kinjo T."/>
            <person name="Motooka D."/>
            <person name="Nabeya D."/>
            <person name="Jung N."/>
            <person name="Uechi K."/>
            <person name="Horii T."/>
            <person name="Iida T."/>
            <person name="Fujita J."/>
            <person name="Nakamura S."/>
        </authorList>
    </citation>
    <scope>NUCLEOTIDE SEQUENCE [LARGE SCALE GENOMIC DNA]</scope>
    <source>
        <strain evidence="2 5">JCM 12405</strain>
    </source>
</reference>
<dbReference type="SUPFAM" id="SSF52540">
    <property type="entry name" value="P-loop containing nucleoside triphosphate hydrolases"/>
    <property type="match status" value="1"/>
</dbReference>
<sequence>MSIERLQSHYGFTRMPFGRGLAPAMLHRHPGHAEAVARITWCVDQHAIGVITGEVGAGKTVAIRAATSALDPARHVIIYLPNPSVGVRGMLHHVVTALGRVPNFYTATLAPQAAEALAAEHAERGRTPVVVIDEAHLLDNAQMEAIRMLTNHDMDSGSPFAALLVGQPTLRHRLHLGVLAALDQRIAVRYAIAGMQPADTADYIAHHAKIAGRTDPLFSDDAITLIHNAARGYPRAVNNLAVHALTAAFAAKSSIVDEKSARIAVTETGHD</sequence>
<dbReference type="InterPro" id="IPR052026">
    <property type="entry name" value="ExeA_AAA_ATPase_DNA-bind"/>
</dbReference>
<dbReference type="GO" id="GO:0016887">
    <property type="term" value="F:ATP hydrolysis activity"/>
    <property type="evidence" value="ECO:0007669"/>
    <property type="project" value="InterPro"/>
</dbReference>
<dbReference type="PANTHER" id="PTHR35894">
    <property type="entry name" value="GENERAL SECRETION PATHWAY PROTEIN A-RELATED"/>
    <property type="match status" value="1"/>
</dbReference>
<evidence type="ECO:0000313" key="5">
    <source>
        <dbReference type="Proteomes" id="UP000467201"/>
    </source>
</evidence>
<dbReference type="InterPro" id="IPR027417">
    <property type="entry name" value="P-loop_NTPase"/>
</dbReference>
<evidence type="ECO:0000313" key="4">
    <source>
        <dbReference type="Proteomes" id="UP000193564"/>
    </source>
</evidence>
<reference evidence="3 4" key="1">
    <citation type="submission" date="2016-01" db="EMBL/GenBank/DDBJ databases">
        <title>The new phylogeny of the genus Mycobacterium.</title>
        <authorList>
            <person name="Tarcisio F."/>
            <person name="Conor M."/>
            <person name="Antonella G."/>
            <person name="Elisabetta G."/>
            <person name="Giulia F.S."/>
            <person name="Sara T."/>
            <person name="Anna F."/>
            <person name="Clotilde B."/>
            <person name="Roberto B."/>
            <person name="Veronica D.S."/>
            <person name="Fabio R."/>
            <person name="Monica P."/>
            <person name="Olivier J."/>
            <person name="Enrico T."/>
            <person name="Nicola S."/>
        </authorList>
    </citation>
    <scope>NUCLEOTIDE SEQUENCE [LARGE SCALE GENOMIC DNA]</scope>
    <source>
        <strain evidence="3 4">DSM 44339</strain>
    </source>
</reference>
<proteinExistence type="predicted"/>
<dbReference type="RefSeq" id="WP_085191700.1">
    <property type="nucleotide sequence ID" value="NZ_AP022605.1"/>
</dbReference>
<evidence type="ECO:0000259" key="1">
    <source>
        <dbReference type="SMART" id="SM00382"/>
    </source>
</evidence>
<gene>
    <name evidence="3" type="ORF">AWC01_13190</name>
    <name evidence="2" type="ORF">MDOR_10180</name>
</gene>
<evidence type="ECO:0000313" key="3">
    <source>
        <dbReference type="EMBL" id="ORV39300.1"/>
    </source>
</evidence>
<reference evidence="2" key="3">
    <citation type="submission" date="2020-02" db="EMBL/GenBank/DDBJ databases">
        <authorList>
            <person name="Matsumoto Y."/>
            <person name="Motooka D."/>
            <person name="Nakamura S."/>
        </authorList>
    </citation>
    <scope>NUCLEOTIDE SEQUENCE</scope>
    <source>
        <strain evidence="2">JCM 12405</strain>
    </source>
</reference>
<dbReference type="AlphaFoldDB" id="A0A1X1T451"/>
<name>A0A1X1T451_9MYCO</name>
<dbReference type="InterPro" id="IPR003593">
    <property type="entry name" value="AAA+_ATPase"/>
</dbReference>
<organism evidence="3 4">
    <name type="scientific">Mycolicibacterium doricum</name>
    <dbReference type="NCBI Taxonomy" id="126673"/>
    <lineage>
        <taxon>Bacteria</taxon>
        <taxon>Bacillati</taxon>
        <taxon>Actinomycetota</taxon>
        <taxon>Actinomycetes</taxon>
        <taxon>Mycobacteriales</taxon>
        <taxon>Mycobacteriaceae</taxon>
        <taxon>Mycolicibacterium</taxon>
    </lineage>
</organism>
<dbReference type="OrthoDB" id="9779230at2"/>
<accession>A0A1X1T451</accession>
<dbReference type="EMBL" id="AP022605">
    <property type="protein sequence ID" value="BBZ06849.1"/>
    <property type="molecule type" value="Genomic_DNA"/>
</dbReference>
<feature type="domain" description="AAA+ ATPase" evidence="1">
    <location>
        <begin position="45"/>
        <end position="180"/>
    </location>
</feature>
<protein>
    <submittedName>
        <fullName evidence="3">AAA family ATPase</fullName>
    </submittedName>
</protein>